<evidence type="ECO:0000256" key="7">
    <source>
        <dbReference type="SAM" id="Phobius"/>
    </source>
</evidence>
<dbReference type="Pfam" id="PF00860">
    <property type="entry name" value="Xan_ur_permease"/>
    <property type="match status" value="1"/>
</dbReference>
<feature type="transmembrane region" description="Helical" evidence="7">
    <location>
        <begin position="294"/>
        <end position="314"/>
    </location>
</feature>
<name>A0A0W0Y5H8_9GAMM</name>
<dbReference type="GO" id="GO:0012505">
    <property type="term" value="C:endomembrane system"/>
    <property type="evidence" value="ECO:0007669"/>
    <property type="project" value="UniProtKB-SubCell"/>
</dbReference>
<dbReference type="AlphaFoldDB" id="A0A0W0Y5H8"/>
<accession>A0A0W0Y5H8</accession>
<feature type="transmembrane region" description="Helical" evidence="7">
    <location>
        <begin position="111"/>
        <end position="129"/>
    </location>
</feature>
<keyword evidence="5 7" id="KW-1133">Transmembrane helix</keyword>
<dbReference type="PATRIC" id="fig|45073.5.peg.1102"/>
<evidence type="ECO:0000256" key="6">
    <source>
        <dbReference type="ARBA" id="ARBA00023136"/>
    </source>
</evidence>
<dbReference type="STRING" id="45073.Lqui_1045"/>
<comment type="similarity">
    <text evidence="2">Belongs to the nucleobase:cation symporter-2 (NCS2) (TC 2.A.40) family. Azg-like subfamily.</text>
</comment>
<sequence length="437" mass="46835">MLSMPSLDSSIMNTIQTAQNNRVRFSTEVLAGITSFLTMVYIVFVNPVVLHDAGMDQGAVFTATCLVTAITTLLTGLLANAPIGVAPGMALNIYFSYSVVLGMGIPWQQALAMVFVSGLLFLLLSLTPLRKILVDSIPDNLQLAILIGISFLIALIALQSNQIIISNAHTLLQMGNLARPEAGLFFLGFILILIFDYFKISGAIILSILSISLISLLTGMVPWQGLFALPPSLAPTFMKLDFSSFSSTTTLKATFTFFLIALFDATGTLIGLLNQSLFKDQRDHQQRIANSLSADAAGSMLAGLLGSASTSPFIESAAGIEAGGRTGWTAAVIAVGFLLMLFFFPLAKMIPVYAVGPALLYVACCMMKHMVDLKLTDMTEIAPCMLTIIMIPLTSSIADGIGAGIILYTLLKLLSRQAVKPFLIVLSLTFMVFFLLS</sequence>
<gene>
    <name evidence="8" type="ORF">Lqui_1045</name>
</gene>
<dbReference type="InterPro" id="IPR006043">
    <property type="entry name" value="NCS2"/>
</dbReference>
<proteinExistence type="inferred from homology"/>
<keyword evidence="9" id="KW-1185">Reference proteome</keyword>
<feature type="transmembrane region" description="Helical" evidence="7">
    <location>
        <begin position="202"/>
        <end position="223"/>
    </location>
</feature>
<evidence type="ECO:0000256" key="5">
    <source>
        <dbReference type="ARBA" id="ARBA00022989"/>
    </source>
</evidence>
<feature type="transmembrane region" description="Helical" evidence="7">
    <location>
        <begin position="326"/>
        <end position="344"/>
    </location>
</feature>
<dbReference type="PANTHER" id="PTHR43337:SF1">
    <property type="entry name" value="XANTHINE_URACIL PERMEASE C887.17-RELATED"/>
    <property type="match status" value="1"/>
</dbReference>
<evidence type="ECO:0000313" key="9">
    <source>
        <dbReference type="Proteomes" id="UP000054618"/>
    </source>
</evidence>
<feature type="transmembrane region" description="Helical" evidence="7">
    <location>
        <begin position="351"/>
        <end position="369"/>
    </location>
</feature>
<feature type="transmembrane region" description="Helical" evidence="7">
    <location>
        <begin position="177"/>
        <end position="195"/>
    </location>
</feature>
<dbReference type="GO" id="GO:0005345">
    <property type="term" value="F:purine nucleobase transmembrane transporter activity"/>
    <property type="evidence" value="ECO:0007669"/>
    <property type="project" value="TreeGrafter"/>
</dbReference>
<dbReference type="InterPro" id="IPR045018">
    <property type="entry name" value="Azg-like"/>
</dbReference>
<evidence type="ECO:0000256" key="1">
    <source>
        <dbReference type="ARBA" id="ARBA00004127"/>
    </source>
</evidence>
<dbReference type="GO" id="GO:0005886">
    <property type="term" value="C:plasma membrane"/>
    <property type="evidence" value="ECO:0007669"/>
    <property type="project" value="TreeGrafter"/>
</dbReference>
<evidence type="ECO:0000256" key="4">
    <source>
        <dbReference type="ARBA" id="ARBA00022692"/>
    </source>
</evidence>
<organism evidence="8 9">
    <name type="scientific">Legionella quinlivanii</name>
    <dbReference type="NCBI Taxonomy" id="45073"/>
    <lineage>
        <taxon>Bacteria</taxon>
        <taxon>Pseudomonadati</taxon>
        <taxon>Pseudomonadota</taxon>
        <taxon>Gammaproteobacteria</taxon>
        <taxon>Legionellales</taxon>
        <taxon>Legionellaceae</taxon>
        <taxon>Legionella</taxon>
    </lineage>
</organism>
<dbReference type="Proteomes" id="UP000054618">
    <property type="component" value="Unassembled WGS sequence"/>
</dbReference>
<feature type="transmembrane region" description="Helical" evidence="7">
    <location>
        <begin position="58"/>
        <end position="78"/>
    </location>
</feature>
<dbReference type="PANTHER" id="PTHR43337">
    <property type="entry name" value="XANTHINE/URACIL PERMEASE C887.17-RELATED"/>
    <property type="match status" value="1"/>
</dbReference>
<comment type="caution">
    <text evidence="8">The sequence shown here is derived from an EMBL/GenBank/DDBJ whole genome shotgun (WGS) entry which is preliminary data.</text>
</comment>
<evidence type="ECO:0000256" key="2">
    <source>
        <dbReference type="ARBA" id="ARBA00005697"/>
    </source>
</evidence>
<comment type="subcellular location">
    <subcellularLocation>
        <location evidence="1">Endomembrane system</location>
        <topology evidence="1">Multi-pass membrane protein</topology>
    </subcellularLocation>
</comment>
<keyword evidence="6 7" id="KW-0472">Membrane</keyword>
<feature type="transmembrane region" description="Helical" evidence="7">
    <location>
        <begin position="253"/>
        <end position="273"/>
    </location>
</feature>
<keyword evidence="3" id="KW-0813">Transport</keyword>
<evidence type="ECO:0000313" key="8">
    <source>
        <dbReference type="EMBL" id="KTD52201.1"/>
    </source>
</evidence>
<dbReference type="EMBL" id="LNYS01000006">
    <property type="protein sequence ID" value="KTD52201.1"/>
    <property type="molecule type" value="Genomic_DNA"/>
</dbReference>
<keyword evidence="4 7" id="KW-0812">Transmembrane</keyword>
<protein>
    <submittedName>
        <fullName evidence="8">Xanthine/uracil permease</fullName>
    </submittedName>
</protein>
<feature type="transmembrane region" description="Helical" evidence="7">
    <location>
        <begin position="29"/>
        <end position="46"/>
    </location>
</feature>
<feature type="transmembrane region" description="Helical" evidence="7">
    <location>
        <begin position="141"/>
        <end position="165"/>
    </location>
</feature>
<reference evidence="8 9" key="1">
    <citation type="submission" date="2015-11" db="EMBL/GenBank/DDBJ databases">
        <title>Genomic analysis of 38 Legionella species identifies large and diverse effector repertoires.</title>
        <authorList>
            <person name="Burstein D."/>
            <person name="Amaro F."/>
            <person name="Zusman T."/>
            <person name="Lifshitz Z."/>
            <person name="Cohen O."/>
            <person name="Gilbert J.A."/>
            <person name="Pupko T."/>
            <person name="Shuman H.A."/>
            <person name="Segal G."/>
        </authorList>
    </citation>
    <scope>NUCLEOTIDE SEQUENCE [LARGE SCALE GENOMIC DNA]</scope>
    <source>
        <strain evidence="8 9">CDC#1442-AUS-E</strain>
    </source>
</reference>
<feature type="transmembrane region" description="Helical" evidence="7">
    <location>
        <begin position="418"/>
        <end position="436"/>
    </location>
</feature>
<evidence type="ECO:0000256" key="3">
    <source>
        <dbReference type="ARBA" id="ARBA00022448"/>
    </source>
</evidence>
<feature type="transmembrane region" description="Helical" evidence="7">
    <location>
        <begin position="389"/>
        <end position="411"/>
    </location>
</feature>